<proteinExistence type="predicted"/>
<protein>
    <submittedName>
        <fullName evidence="1">Uncharacterized protein</fullName>
    </submittedName>
</protein>
<organism evidence="1">
    <name type="scientific">Myoviridae sp. ctcyQ27</name>
    <dbReference type="NCBI Taxonomy" id="2825139"/>
    <lineage>
        <taxon>Viruses</taxon>
        <taxon>Duplodnaviria</taxon>
        <taxon>Heunggongvirae</taxon>
        <taxon>Uroviricota</taxon>
        <taxon>Caudoviricetes</taxon>
    </lineage>
</organism>
<dbReference type="EMBL" id="BK016080">
    <property type="protein sequence ID" value="DAF93117.1"/>
    <property type="molecule type" value="Genomic_DNA"/>
</dbReference>
<name>A0A8S5UF69_9CAUD</name>
<sequence length="128" mass="14787">MEKDSKNNMVIDDKPGQAFSMVSPYGVMPHDVLCKPRKRIEYILSPKNCPDEGIIPLPFLLKIKDEDNYLIFKGLQTVKLSSEESYDKITNKNIIRYILKEHIAAVFRASYKNNIDFLKAQEYGELTD</sequence>
<evidence type="ECO:0000313" key="1">
    <source>
        <dbReference type="EMBL" id="DAF93117.1"/>
    </source>
</evidence>
<accession>A0A8S5UF69</accession>
<reference evidence="1" key="1">
    <citation type="journal article" date="2021" name="Proc. Natl. Acad. Sci. U.S.A.">
        <title>A Catalog of Tens of Thousands of Viruses from Human Metagenomes Reveals Hidden Associations with Chronic Diseases.</title>
        <authorList>
            <person name="Tisza M.J."/>
            <person name="Buck C.B."/>
        </authorList>
    </citation>
    <scope>NUCLEOTIDE SEQUENCE</scope>
    <source>
        <strain evidence="1">CtcyQ27</strain>
    </source>
</reference>